<evidence type="ECO:0000313" key="4">
    <source>
        <dbReference type="Proteomes" id="UP000292685"/>
    </source>
</evidence>
<gene>
    <name evidence="3" type="ORF">EV380_0993</name>
</gene>
<accession>A0A4Q8ACT3</accession>
<feature type="signal peptide" evidence="2">
    <location>
        <begin position="1"/>
        <end position="21"/>
    </location>
</feature>
<dbReference type="Proteomes" id="UP000292685">
    <property type="component" value="Unassembled WGS sequence"/>
</dbReference>
<evidence type="ECO:0000313" key="3">
    <source>
        <dbReference type="EMBL" id="RZU61423.1"/>
    </source>
</evidence>
<keyword evidence="2" id="KW-0732">Signal</keyword>
<evidence type="ECO:0000256" key="2">
    <source>
        <dbReference type="SAM" id="SignalP"/>
    </source>
</evidence>
<evidence type="ECO:0000256" key="1">
    <source>
        <dbReference type="SAM" id="Phobius"/>
    </source>
</evidence>
<keyword evidence="1" id="KW-1133">Transmembrane helix</keyword>
<name>A0A4Q8ACT3_9MICC</name>
<protein>
    <submittedName>
        <fullName evidence="3">Uncharacterized protein</fullName>
    </submittedName>
</protein>
<dbReference type="AlphaFoldDB" id="A0A4Q8ACT3"/>
<organism evidence="3 4">
    <name type="scientific">Zhihengliuella halotolerans</name>
    <dbReference type="NCBI Taxonomy" id="370736"/>
    <lineage>
        <taxon>Bacteria</taxon>
        <taxon>Bacillati</taxon>
        <taxon>Actinomycetota</taxon>
        <taxon>Actinomycetes</taxon>
        <taxon>Micrococcales</taxon>
        <taxon>Micrococcaceae</taxon>
        <taxon>Zhihengliuella</taxon>
    </lineage>
</organism>
<dbReference type="EMBL" id="SHLA01000001">
    <property type="protein sequence ID" value="RZU61423.1"/>
    <property type="molecule type" value="Genomic_DNA"/>
</dbReference>
<reference evidence="3 4" key="1">
    <citation type="submission" date="2019-02" db="EMBL/GenBank/DDBJ databases">
        <title>Sequencing the genomes of 1000 actinobacteria strains.</title>
        <authorList>
            <person name="Klenk H.-P."/>
        </authorList>
    </citation>
    <scope>NUCLEOTIDE SEQUENCE [LARGE SCALE GENOMIC DNA]</scope>
    <source>
        <strain evidence="3 4">DSM 17364</strain>
    </source>
</reference>
<feature type="transmembrane region" description="Helical" evidence="1">
    <location>
        <begin position="64"/>
        <end position="83"/>
    </location>
</feature>
<sequence length="92" mass="9519">MGRTGKPAGRRSLMLVCAAFAAGLLAFVAAAVSSAELTFGWFAYAPLSEGAMLSEVVMMSRTSAVLYVTGVLCLLAGAYVLGLRRGGRTDGR</sequence>
<proteinExistence type="predicted"/>
<comment type="caution">
    <text evidence="3">The sequence shown here is derived from an EMBL/GenBank/DDBJ whole genome shotgun (WGS) entry which is preliminary data.</text>
</comment>
<keyword evidence="1" id="KW-0472">Membrane</keyword>
<keyword evidence="1" id="KW-0812">Transmembrane</keyword>
<feature type="chain" id="PRO_5039652021" evidence="2">
    <location>
        <begin position="22"/>
        <end position="92"/>
    </location>
</feature>
<keyword evidence="4" id="KW-1185">Reference proteome</keyword>